<accession>A0ABU3ZHS2</accession>
<keyword evidence="1" id="KW-0732">Signal</keyword>
<feature type="signal peptide" evidence="1">
    <location>
        <begin position="1"/>
        <end position="21"/>
    </location>
</feature>
<evidence type="ECO:0000313" key="2">
    <source>
        <dbReference type="EMBL" id="MDV5169607.1"/>
    </source>
</evidence>
<dbReference type="InterPro" id="IPR021747">
    <property type="entry name" value="DUF3313"/>
</dbReference>
<reference evidence="2 3" key="1">
    <citation type="submission" date="2023-10" db="EMBL/GenBank/DDBJ databases">
        <title>Marine bacteria isolated from horseshoe crab.</title>
        <authorList>
            <person name="Cheng T.H."/>
        </authorList>
    </citation>
    <scope>NUCLEOTIDE SEQUENCE [LARGE SCALE GENOMIC DNA]</scope>
    <source>
        <strain evidence="2 3">HSC6</strain>
    </source>
</reference>
<dbReference type="Pfam" id="PF11769">
    <property type="entry name" value="DUF3313"/>
    <property type="match status" value="1"/>
</dbReference>
<organism evidence="2 3">
    <name type="scientific">Photobacterium rosenbergii</name>
    <dbReference type="NCBI Taxonomy" id="294936"/>
    <lineage>
        <taxon>Bacteria</taxon>
        <taxon>Pseudomonadati</taxon>
        <taxon>Pseudomonadota</taxon>
        <taxon>Gammaproteobacteria</taxon>
        <taxon>Vibrionales</taxon>
        <taxon>Vibrionaceae</taxon>
        <taxon>Photobacterium</taxon>
    </lineage>
</organism>
<dbReference type="PROSITE" id="PS51257">
    <property type="entry name" value="PROKAR_LIPOPROTEIN"/>
    <property type="match status" value="1"/>
</dbReference>
<dbReference type="RefSeq" id="WP_317522360.1">
    <property type="nucleotide sequence ID" value="NZ_JAWJZI010000004.1"/>
</dbReference>
<dbReference type="Proteomes" id="UP001186452">
    <property type="component" value="Unassembled WGS sequence"/>
</dbReference>
<name>A0ABU3ZHS2_9GAMM</name>
<evidence type="ECO:0000256" key="1">
    <source>
        <dbReference type="SAM" id="SignalP"/>
    </source>
</evidence>
<sequence length="210" mass="22939">MNKTLPIMIIPLMAVLAGCGAQPTDVKQDYQIITNADGLTKTEENNGSILLIREGAPALNEYNRFIIDPVQIIYSDPNMDDLSPKQVARMQQYLQDAVITQLRDGGYQVGTKSAPSTMRITFKISGLKAPSAAANITSALAPFAISVGEVTIESVFTEASSNRIDAISVMSSKGSRFMNATPWSTWADVESTFDQWAKSFRESLDKAHQE</sequence>
<feature type="chain" id="PRO_5045646999" evidence="1">
    <location>
        <begin position="22"/>
        <end position="210"/>
    </location>
</feature>
<dbReference type="EMBL" id="JAWJZI010000004">
    <property type="protein sequence ID" value="MDV5169607.1"/>
    <property type="molecule type" value="Genomic_DNA"/>
</dbReference>
<proteinExistence type="predicted"/>
<comment type="caution">
    <text evidence="2">The sequence shown here is derived from an EMBL/GenBank/DDBJ whole genome shotgun (WGS) entry which is preliminary data.</text>
</comment>
<gene>
    <name evidence="2" type="ORF">R2X38_11430</name>
</gene>
<protein>
    <submittedName>
        <fullName evidence="2">DUF3313 family protein</fullName>
    </submittedName>
</protein>
<keyword evidence="3" id="KW-1185">Reference proteome</keyword>
<evidence type="ECO:0000313" key="3">
    <source>
        <dbReference type="Proteomes" id="UP001186452"/>
    </source>
</evidence>